<dbReference type="PANTHER" id="PTHR47027:SF25">
    <property type="entry name" value="REVERSE TRANSCRIPTASE DOMAIN-CONTAINING PROTEIN"/>
    <property type="match status" value="1"/>
</dbReference>
<evidence type="ECO:0000313" key="1">
    <source>
        <dbReference type="Proteomes" id="UP000694941"/>
    </source>
</evidence>
<proteinExistence type="predicted"/>
<dbReference type="RefSeq" id="XP_013777718.1">
    <property type="nucleotide sequence ID" value="XM_013922264.1"/>
</dbReference>
<dbReference type="GeneID" id="106462351"/>
<protein>
    <submittedName>
        <fullName evidence="2">Uncharacterized protein LOC106462351</fullName>
    </submittedName>
</protein>
<reference evidence="2" key="1">
    <citation type="submission" date="2025-08" db="UniProtKB">
        <authorList>
            <consortium name="RefSeq"/>
        </authorList>
    </citation>
    <scope>IDENTIFICATION</scope>
    <source>
        <tissue evidence="2">Muscle</tissue>
    </source>
</reference>
<keyword evidence="1" id="KW-1185">Reference proteome</keyword>
<evidence type="ECO:0000313" key="2">
    <source>
        <dbReference type="RefSeq" id="XP_013777718.1"/>
    </source>
</evidence>
<sequence length="197" mass="22039">MNVGDGIMWGDGTLTDLDFADDIALIGKDRHNIQDMTRNLQEIGKKVGLRINATKTKTMTVGHNLDRAVTIEGSEIEDVQDFVYLGSKIVANGESDTDVQARLNRATEKIVELGHHVGRDGFDDFEAKEVVELLESHNTKLNEEELQELIQSRTNNKENEDKGMMASKPQLTRKSLDKGFQLAKEFGDLFFAEDSVI</sequence>
<name>A0ABM1B9T1_LIMPO</name>
<dbReference type="PANTHER" id="PTHR47027">
    <property type="entry name" value="REVERSE TRANSCRIPTASE DOMAIN-CONTAINING PROTEIN"/>
    <property type="match status" value="1"/>
</dbReference>
<gene>
    <name evidence="2" type="primary">LOC106462351</name>
</gene>
<accession>A0ABM1B9T1</accession>
<dbReference type="Proteomes" id="UP000694941">
    <property type="component" value="Unplaced"/>
</dbReference>
<organism evidence="1 2">
    <name type="scientific">Limulus polyphemus</name>
    <name type="common">Atlantic horseshoe crab</name>
    <dbReference type="NCBI Taxonomy" id="6850"/>
    <lineage>
        <taxon>Eukaryota</taxon>
        <taxon>Metazoa</taxon>
        <taxon>Ecdysozoa</taxon>
        <taxon>Arthropoda</taxon>
        <taxon>Chelicerata</taxon>
        <taxon>Merostomata</taxon>
        <taxon>Xiphosura</taxon>
        <taxon>Limulidae</taxon>
        <taxon>Limulus</taxon>
    </lineage>
</organism>